<dbReference type="SUPFAM" id="SSF53474">
    <property type="entry name" value="alpha/beta-Hydrolases"/>
    <property type="match status" value="1"/>
</dbReference>
<protein>
    <recommendedName>
        <fullName evidence="1">Serine aminopeptidase S33 domain-containing protein</fullName>
    </recommendedName>
</protein>
<evidence type="ECO:0000313" key="2">
    <source>
        <dbReference type="EMBL" id="CAK9032534.1"/>
    </source>
</evidence>
<feature type="domain" description="Serine aminopeptidase S33" evidence="1">
    <location>
        <begin position="84"/>
        <end position="199"/>
    </location>
</feature>
<dbReference type="Proteomes" id="UP001642484">
    <property type="component" value="Unassembled WGS sequence"/>
</dbReference>
<dbReference type="Gene3D" id="3.40.50.1820">
    <property type="entry name" value="alpha/beta hydrolase"/>
    <property type="match status" value="1"/>
</dbReference>
<dbReference type="PANTHER" id="PTHR43689:SF8">
    <property type="entry name" value="ALPHA_BETA-HYDROLASES SUPERFAMILY PROTEIN"/>
    <property type="match status" value="1"/>
</dbReference>
<dbReference type="Pfam" id="PF12146">
    <property type="entry name" value="Hydrolase_4"/>
    <property type="match status" value="1"/>
</dbReference>
<comment type="caution">
    <text evidence="2">The sequence shown here is derived from an EMBL/GenBank/DDBJ whole genome shotgun (WGS) entry which is preliminary data.</text>
</comment>
<dbReference type="PANTHER" id="PTHR43689">
    <property type="entry name" value="HYDROLASE"/>
    <property type="match status" value="1"/>
</dbReference>
<proteinExistence type="predicted"/>
<name>A0ABP0L0D3_9DINO</name>
<organism evidence="2 3">
    <name type="scientific">Durusdinium trenchii</name>
    <dbReference type="NCBI Taxonomy" id="1381693"/>
    <lineage>
        <taxon>Eukaryota</taxon>
        <taxon>Sar</taxon>
        <taxon>Alveolata</taxon>
        <taxon>Dinophyceae</taxon>
        <taxon>Suessiales</taxon>
        <taxon>Symbiodiniaceae</taxon>
        <taxon>Durusdinium</taxon>
    </lineage>
</organism>
<evidence type="ECO:0000259" key="1">
    <source>
        <dbReference type="Pfam" id="PF12146"/>
    </source>
</evidence>
<dbReference type="InterPro" id="IPR022742">
    <property type="entry name" value="Hydrolase_4"/>
</dbReference>
<keyword evidence="3" id="KW-1185">Reference proteome</keyword>
<gene>
    <name evidence="2" type="ORF">CCMP2556_LOCUS18719</name>
</gene>
<dbReference type="EMBL" id="CAXAMN010010746">
    <property type="protein sequence ID" value="CAK9032534.1"/>
    <property type="molecule type" value="Genomic_DNA"/>
</dbReference>
<evidence type="ECO:0000313" key="3">
    <source>
        <dbReference type="Proteomes" id="UP001642484"/>
    </source>
</evidence>
<reference evidence="2 3" key="1">
    <citation type="submission" date="2024-02" db="EMBL/GenBank/DDBJ databases">
        <authorList>
            <person name="Chen Y."/>
            <person name="Shah S."/>
            <person name="Dougan E. K."/>
            <person name="Thang M."/>
            <person name="Chan C."/>
        </authorList>
    </citation>
    <scope>NUCLEOTIDE SEQUENCE [LARGE SCALE GENOMIC DNA]</scope>
</reference>
<sequence>MPGPVPWCQIVPNQFIVPLPTHSCLLGLAGAASKRQIFEAMGSAESGVAPSDQMTSQTIRACDGTLLPSKRLAGAKDLQSDASTLFVFLHGLGERMSHYDETSANVNLQKASIAHSALSIVLFDARGHGASSGWEGGGPDQFHWRCLGSDMLQVALAHTAALVKPWAPSYILGGCSMGAAAAVWAALLSPRCVRGLVLYMVPTMWAGRKTRRGALEARANAVRQTDPVRADVMLGAARADFPPREDVERLAVLIVTARDDPIHPASSAEMLGEIFGSNARVISNCQAAEAASMFTLELERWLQTLDLKSA</sequence>
<dbReference type="InterPro" id="IPR029058">
    <property type="entry name" value="AB_hydrolase_fold"/>
</dbReference>
<accession>A0ABP0L0D3</accession>